<dbReference type="AlphaFoldDB" id="A0A9P0CTD6"/>
<dbReference type="GO" id="GO:0033260">
    <property type="term" value="P:nuclear DNA replication"/>
    <property type="evidence" value="ECO:0007669"/>
    <property type="project" value="TreeGrafter"/>
</dbReference>
<accession>A0A9P0CTD6</accession>
<keyword evidence="2" id="KW-0217">Developmental protein</keyword>
<organism evidence="5 6">
    <name type="scientific">Psylliodes chrysocephalus</name>
    <dbReference type="NCBI Taxonomy" id="3402493"/>
    <lineage>
        <taxon>Eukaryota</taxon>
        <taxon>Metazoa</taxon>
        <taxon>Ecdysozoa</taxon>
        <taxon>Arthropoda</taxon>
        <taxon>Hexapoda</taxon>
        <taxon>Insecta</taxon>
        <taxon>Pterygota</taxon>
        <taxon>Neoptera</taxon>
        <taxon>Endopterygota</taxon>
        <taxon>Coleoptera</taxon>
        <taxon>Polyphaga</taxon>
        <taxon>Cucujiformia</taxon>
        <taxon>Chrysomeloidea</taxon>
        <taxon>Chrysomelidae</taxon>
        <taxon>Galerucinae</taxon>
        <taxon>Alticini</taxon>
        <taxon>Psylliodes</taxon>
    </lineage>
</organism>
<evidence type="ECO:0000256" key="2">
    <source>
        <dbReference type="ARBA" id="ARBA00022473"/>
    </source>
</evidence>
<dbReference type="OrthoDB" id="534063at2759"/>
<dbReference type="EMBL" id="OV651827">
    <property type="protein sequence ID" value="CAH1103901.1"/>
    <property type="molecule type" value="Genomic_DNA"/>
</dbReference>
<comment type="similarity">
    <text evidence="4">Belongs to the DONSON family.</text>
</comment>
<evidence type="ECO:0000313" key="6">
    <source>
        <dbReference type="Proteomes" id="UP001153636"/>
    </source>
</evidence>
<evidence type="ECO:0000256" key="3">
    <source>
        <dbReference type="ARBA" id="ARBA00023242"/>
    </source>
</evidence>
<evidence type="ECO:0000256" key="1">
    <source>
        <dbReference type="ARBA" id="ARBA00004123"/>
    </source>
</evidence>
<dbReference type="PRINTS" id="PR02064">
    <property type="entry name" value="DONSON"/>
</dbReference>
<dbReference type="PANTHER" id="PTHR12972:SF0">
    <property type="entry name" value="PROTEIN DOWNSTREAM NEIGHBOR OF SON"/>
    <property type="match status" value="1"/>
</dbReference>
<keyword evidence="6" id="KW-1185">Reference proteome</keyword>
<dbReference type="GO" id="GO:0005634">
    <property type="term" value="C:nucleus"/>
    <property type="evidence" value="ECO:0007669"/>
    <property type="project" value="UniProtKB-SubCell"/>
</dbReference>
<sequence>MSKSPEKETTPKWLHPSDVMKMHKLKQKKKALQARIKGNTPDLKKINNTASTNFENVFTNKKRSNPFIKCSAPKKPKIETNFFPDESTDQTLFKLLHQNDPSPNNSYTSFSNIFGKIEVETVEIVKAQGKTWLPIDWTLKDKIRLIASKPFPWNQKLKVSEEASGITAFTRCLGDETENNLDSSPNAKFHQCCLYFIQPNLPWLQLFPRNSNKVQSTNGVAVNSGMKEGLHQAWCDSLRSLFQLVRTRQCPFFYACANNFTVLFRAAGISGFTDIHVLVTPTTRGFRHLLKQEEIEFTMPLKNKRMSDQGYETWDSAVSESTAEVEEEEEDAPDESWMKSMGINDADIKQINYSQDRMIHKAECEVDNSEQSLVMIEGVEVHSFYNFILNCKSSTAFTGPLAGIPPTLLAPVAFNGSSLQSLKVRESKVNKDNINFYSLELSGPILPNMIHNLFALNQPEHSLTATFNNLKYTECFSKVKNTERRSVIDNRGTVVFGKENLSDCGLLPRVLKHFCAPEQDYVSNVECLKYTSENKTFTWS</sequence>
<gene>
    <name evidence="5" type="ORF">PSYICH_LOCUS4783</name>
</gene>
<name>A0A9P0CTD6_9CUCU</name>
<dbReference type="Proteomes" id="UP001153636">
    <property type="component" value="Chromosome 15"/>
</dbReference>
<evidence type="ECO:0008006" key="7">
    <source>
        <dbReference type="Google" id="ProtNLM"/>
    </source>
</evidence>
<comment type="subcellular location">
    <subcellularLocation>
        <location evidence="1">Nucleus</location>
    </subcellularLocation>
</comment>
<proteinExistence type="inferred from homology"/>
<dbReference type="PANTHER" id="PTHR12972">
    <property type="entry name" value="DOWNSTREAM NEIGHBOR OF SON"/>
    <property type="match status" value="1"/>
</dbReference>
<evidence type="ECO:0000313" key="5">
    <source>
        <dbReference type="EMBL" id="CAH1103901.1"/>
    </source>
</evidence>
<dbReference type="InterPro" id="IPR024861">
    <property type="entry name" value="Donson"/>
</dbReference>
<evidence type="ECO:0000256" key="4">
    <source>
        <dbReference type="ARBA" id="ARBA00025806"/>
    </source>
</evidence>
<reference evidence="5" key="1">
    <citation type="submission" date="2022-01" db="EMBL/GenBank/DDBJ databases">
        <authorList>
            <person name="King R."/>
        </authorList>
    </citation>
    <scope>NUCLEOTIDE SEQUENCE</scope>
</reference>
<keyword evidence="3" id="KW-0539">Nucleus</keyword>
<protein>
    <recommendedName>
        <fullName evidence="7">Protein downstream neighbor of son homolog</fullName>
    </recommendedName>
</protein>